<dbReference type="PROSITE" id="PS50181">
    <property type="entry name" value="FBOX"/>
    <property type="match status" value="1"/>
</dbReference>
<dbReference type="SUPFAM" id="SSF50969">
    <property type="entry name" value="YVTN repeat-like/Quinoprotein amine dehydrogenase"/>
    <property type="match status" value="1"/>
</dbReference>
<sequence length="380" mass="43757">MAPKRRSQKLYLPEEVWVEILSRLPVKTLLRFKCVCSQWRTIISSPSFASLHLSHSISNPTRHSILVFDQYEDQFMSFDPVTFSPIKNFNAGLDRANCFGSEIMCVGSTNGVLCIIDESGRIWLWNPSTRQYRKLPPGINDRSTFLSMGFGRDPVSNDYKVVIIGFRYIREGEHGTWVEVWSSNLESWREIKVDYCFRWGISVCDVIVEGSVHWFVMDASRGSRGRMLVASFDMRTEELGVIPLPESKHNYIFSGFNWNEKFALTTCDNHRKYRRIYQVWTIERDSVGKESWSKKFTFELNVGSVAQCRSMLNAVNGKVVLDKSGKLIFYDVETRKMKTVGTHEDEFFPLGAYSYVESLVSIKGFNPLGEDAKEDVVNEN</sequence>
<dbReference type="InterPro" id="IPR017451">
    <property type="entry name" value="F-box-assoc_interact_dom"/>
</dbReference>
<dbReference type="Gene3D" id="1.20.1280.50">
    <property type="match status" value="1"/>
</dbReference>
<organism evidence="2 3">
    <name type="scientific">Fraxinus pennsylvanica</name>
    <dbReference type="NCBI Taxonomy" id="56036"/>
    <lineage>
        <taxon>Eukaryota</taxon>
        <taxon>Viridiplantae</taxon>
        <taxon>Streptophyta</taxon>
        <taxon>Embryophyta</taxon>
        <taxon>Tracheophyta</taxon>
        <taxon>Spermatophyta</taxon>
        <taxon>Magnoliopsida</taxon>
        <taxon>eudicotyledons</taxon>
        <taxon>Gunneridae</taxon>
        <taxon>Pentapetalae</taxon>
        <taxon>asterids</taxon>
        <taxon>lamiids</taxon>
        <taxon>Lamiales</taxon>
        <taxon>Oleaceae</taxon>
        <taxon>Oleeae</taxon>
        <taxon>Fraxinus</taxon>
    </lineage>
</organism>
<gene>
    <name evidence="2" type="ORF">FPE_LOCUS1830</name>
</gene>
<dbReference type="InterPro" id="IPR011044">
    <property type="entry name" value="Quino_amine_DH_bsu"/>
</dbReference>
<dbReference type="PANTHER" id="PTHR31672">
    <property type="entry name" value="BNACNNG10540D PROTEIN"/>
    <property type="match status" value="1"/>
</dbReference>
<dbReference type="AlphaFoldDB" id="A0AAD1YQ22"/>
<dbReference type="InterPro" id="IPR006527">
    <property type="entry name" value="F-box-assoc_dom_typ1"/>
</dbReference>
<dbReference type="NCBIfam" id="TIGR01640">
    <property type="entry name" value="F_box_assoc_1"/>
    <property type="match status" value="1"/>
</dbReference>
<dbReference type="Proteomes" id="UP000834106">
    <property type="component" value="Chromosome 1"/>
</dbReference>
<dbReference type="Pfam" id="PF00646">
    <property type="entry name" value="F-box"/>
    <property type="match status" value="1"/>
</dbReference>
<dbReference type="EMBL" id="OU503036">
    <property type="protein sequence ID" value="CAI9754399.1"/>
    <property type="molecule type" value="Genomic_DNA"/>
</dbReference>
<evidence type="ECO:0000259" key="1">
    <source>
        <dbReference type="PROSITE" id="PS50181"/>
    </source>
</evidence>
<dbReference type="CDD" id="cd22157">
    <property type="entry name" value="F-box_AtFBW1-like"/>
    <property type="match status" value="1"/>
</dbReference>
<dbReference type="InterPro" id="IPR001810">
    <property type="entry name" value="F-box_dom"/>
</dbReference>
<dbReference type="InterPro" id="IPR050796">
    <property type="entry name" value="SCF_F-box_component"/>
</dbReference>
<evidence type="ECO:0000313" key="3">
    <source>
        <dbReference type="Proteomes" id="UP000834106"/>
    </source>
</evidence>
<proteinExistence type="predicted"/>
<evidence type="ECO:0000313" key="2">
    <source>
        <dbReference type="EMBL" id="CAI9754399.1"/>
    </source>
</evidence>
<name>A0AAD1YQ22_9LAMI</name>
<dbReference type="InterPro" id="IPR036047">
    <property type="entry name" value="F-box-like_dom_sf"/>
</dbReference>
<dbReference type="SUPFAM" id="SSF81383">
    <property type="entry name" value="F-box domain"/>
    <property type="match status" value="1"/>
</dbReference>
<reference evidence="2" key="1">
    <citation type="submission" date="2023-05" db="EMBL/GenBank/DDBJ databases">
        <authorList>
            <person name="Huff M."/>
        </authorList>
    </citation>
    <scope>NUCLEOTIDE SEQUENCE</scope>
</reference>
<dbReference type="PANTHER" id="PTHR31672:SF13">
    <property type="entry name" value="F-BOX PROTEIN CPR30-LIKE"/>
    <property type="match status" value="1"/>
</dbReference>
<dbReference type="Pfam" id="PF07734">
    <property type="entry name" value="FBA_1"/>
    <property type="match status" value="1"/>
</dbReference>
<accession>A0AAD1YQ22</accession>
<dbReference type="SMART" id="SM00256">
    <property type="entry name" value="FBOX"/>
    <property type="match status" value="1"/>
</dbReference>
<keyword evidence="3" id="KW-1185">Reference proteome</keyword>
<protein>
    <recommendedName>
        <fullName evidence="1">F-box domain-containing protein</fullName>
    </recommendedName>
</protein>
<feature type="domain" description="F-box" evidence="1">
    <location>
        <begin position="6"/>
        <end position="51"/>
    </location>
</feature>